<keyword evidence="3" id="KW-0285">Flavoprotein</keyword>
<name>A0ABW6SSP0_9ACTN</name>
<evidence type="ECO:0000256" key="4">
    <source>
        <dbReference type="ARBA" id="ARBA00022827"/>
    </source>
</evidence>
<comment type="similarity">
    <text evidence="2">Belongs to the GMC oxidoreductase family.</text>
</comment>
<dbReference type="Gene3D" id="3.40.50.1820">
    <property type="entry name" value="alpha/beta hydrolase"/>
    <property type="match status" value="1"/>
</dbReference>
<dbReference type="GO" id="GO:0016787">
    <property type="term" value="F:hydrolase activity"/>
    <property type="evidence" value="ECO:0007669"/>
    <property type="project" value="UniProtKB-KW"/>
</dbReference>
<dbReference type="SUPFAM" id="SSF53474">
    <property type="entry name" value="alpha/beta-Hydrolases"/>
    <property type="match status" value="1"/>
</dbReference>
<feature type="domain" description="Partial AB-hydrolase lipase" evidence="6">
    <location>
        <begin position="15"/>
        <end position="64"/>
    </location>
</feature>
<accession>A0ABW6SSP0</accession>
<comment type="cofactor">
    <cofactor evidence="1">
        <name>FAD</name>
        <dbReference type="ChEBI" id="CHEBI:57692"/>
    </cofactor>
</comment>
<evidence type="ECO:0000313" key="7">
    <source>
        <dbReference type="EMBL" id="MFF3667971.1"/>
    </source>
</evidence>
<dbReference type="RefSeq" id="WP_387413296.1">
    <property type="nucleotide sequence ID" value="NZ_JBIASD010000013.1"/>
</dbReference>
<dbReference type="InterPro" id="IPR029058">
    <property type="entry name" value="AB_hydrolase_fold"/>
</dbReference>
<dbReference type="InterPro" id="IPR052542">
    <property type="entry name" value="Cholesterol_Oxidase"/>
</dbReference>
<evidence type="ECO:0000256" key="3">
    <source>
        <dbReference type="ARBA" id="ARBA00022630"/>
    </source>
</evidence>
<gene>
    <name evidence="7" type="ORF">ACFYXI_20475</name>
</gene>
<keyword evidence="4" id="KW-0274">FAD</keyword>
<sequence>MDRTIPRFTLDGVSGAQVSVHPFTTEDDLGLTLTRFLDPSPGSSEGDVVLLVHGLTSSSDMFIMPEHRNLVRFLHGNGFGDVWALDFRMSNRFPYNVETRGHTLDDIAHFDHPAALRELRRYVGARRIHVIAHCLGSVSFHMSLFGGALDTDGTGGVASLVANSVGPILRVHPWARLKLRFGPPILEHVIGLTCLDPRFADAPRLSRRRLLAGAVSLAHPECREPACHMQSFMWGSGRPAMYRHGNLRPETHVHERLADLNSAAGLYYYRHVSAIVAAGRAVRLDPSDPRHAGLPGDYLAHHLANPDRAATPVLYVTGDHNDVFTDSNIVAHRVLERALPGRHELEIIPGYGHIDTMIGKNAHIDVFPKIIDFLKRH</sequence>
<reference evidence="7 8" key="1">
    <citation type="submission" date="2024-10" db="EMBL/GenBank/DDBJ databases">
        <title>The Natural Products Discovery Center: Release of the First 8490 Sequenced Strains for Exploring Actinobacteria Biosynthetic Diversity.</title>
        <authorList>
            <person name="Kalkreuter E."/>
            <person name="Kautsar S.A."/>
            <person name="Yang D."/>
            <person name="Bader C.D."/>
            <person name="Teijaro C.N."/>
            <person name="Fluegel L."/>
            <person name="Davis C.M."/>
            <person name="Simpson J.R."/>
            <person name="Lauterbach L."/>
            <person name="Steele A.D."/>
            <person name="Gui C."/>
            <person name="Meng S."/>
            <person name="Li G."/>
            <person name="Viehrig K."/>
            <person name="Ye F."/>
            <person name="Su P."/>
            <person name="Kiefer A.F."/>
            <person name="Nichols A."/>
            <person name="Cepeda A.J."/>
            <person name="Yan W."/>
            <person name="Fan B."/>
            <person name="Jiang Y."/>
            <person name="Adhikari A."/>
            <person name="Zheng C.-J."/>
            <person name="Schuster L."/>
            <person name="Cowan T.M."/>
            <person name="Smanski M.J."/>
            <person name="Chevrette M.G."/>
            <person name="De Carvalho L.P.S."/>
            <person name="Shen B."/>
        </authorList>
    </citation>
    <scope>NUCLEOTIDE SEQUENCE [LARGE SCALE GENOMIC DNA]</scope>
    <source>
        <strain evidence="7 8">NPDC002173</strain>
    </source>
</reference>
<evidence type="ECO:0000259" key="6">
    <source>
        <dbReference type="Pfam" id="PF04083"/>
    </source>
</evidence>
<dbReference type="InterPro" id="IPR006693">
    <property type="entry name" value="AB_hydrolase_lipase"/>
</dbReference>
<dbReference type="Pfam" id="PF04083">
    <property type="entry name" value="Abhydro_lipase"/>
    <property type="match status" value="1"/>
</dbReference>
<evidence type="ECO:0000256" key="5">
    <source>
        <dbReference type="ARBA" id="ARBA00023002"/>
    </source>
</evidence>
<evidence type="ECO:0000256" key="2">
    <source>
        <dbReference type="ARBA" id="ARBA00010790"/>
    </source>
</evidence>
<dbReference type="PANTHER" id="PTHR47470:SF1">
    <property type="entry name" value="FAD-DEPENDENT OXIDOREDUCTASE 2 FAD BINDING DOMAIN-CONTAINING PROTEIN"/>
    <property type="match status" value="1"/>
</dbReference>
<dbReference type="Proteomes" id="UP001602013">
    <property type="component" value="Unassembled WGS sequence"/>
</dbReference>
<keyword evidence="7" id="KW-0378">Hydrolase</keyword>
<organism evidence="7 8">
    <name type="scientific">Microtetraspora malaysiensis</name>
    <dbReference type="NCBI Taxonomy" id="161358"/>
    <lineage>
        <taxon>Bacteria</taxon>
        <taxon>Bacillati</taxon>
        <taxon>Actinomycetota</taxon>
        <taxon>Actinomycetes</taxon>
        <taxon>Streptosporangiales</taxon>
        <taxon>Streptosporangiaceae</taxon>
        <taxon>Microtetraspora</taxon>
    </lineage>
</organism>
<evidence type="ECO:0000313" key="8">
    <source>
        <dbReference type="Proteomes" id="UP001602013"/>
    </source>
</evidence>
<evidence type="ECO:0000256" key="1">
    <source>
        <dbReference type="ARBA" id="ARBA00001974"/>
    </source>
</evidence>
<comment type="caution">
    <text evidence="7">The sequence shown here is derived from an EMBL/GenBank/DDBJ whole genome shotgun (WGS) entry which is preliminary data.</text>
</comment>
<protein>
    <submittedName>
        <fullName evidence="7">Alpha/beta hydrolase</fullName>
    </submittedName>
</protein>
<dbReference type="EMBL" id="JBIASD010000013">
    <property type="protein sequence ID" value="MFF3667971.1"/>
    <property type="molecule type" value="Genomic_DNA"/>
</dbReference>
<keyword evidence="5" id="KW-0560">Oxidoreductase</keyword>
<keyword evidence="8" id="KW-1185">Reference proteome</keyword>
<proteinExistence type="inferred from homology"/>
<dbReference type="PANTHER" id="PTHR47470">
    <property type="entry name" value="CHOLESTEROL OXIDASE"/>
    <property type="match status" value="1"/>
</dbReference>